<keyword evidence="2" id="KW-1185">Reference proteome</keyword>
<reference evidence="1" key="1">
    <citation type="submission" date="2020-12" db="EMBL/GenBank/DDBJ databases">
        <authorList>
            <person name="Iha C."/>
        </authorList>
    </citation>
    <scope>NUCLEOTIDE SEQUENCE</scope>
</reference>
<dbReference type="EMBL" id="CAJHUC010000992">
    <property type="protein sequence ID" value="CAD7699329.1"/>
    <property type="molecule type" value="Genomic_DNA"/>
</dbReference>
<name>A0A8S1IZY0_9CHLO</name>
<comment type="caution">
    <text evidence="1">The sequence shown here is derived from an EMBL/GenBank/DDBJ whole genome shotgun (WGS) entry which is preliminary data.</text>
</comment>
<proteinExistence type="predicted"/>
<organism evidence="1 2">
    <name type="scientific">Ostreobium quekettii</name>
    <dbReference type="NCBI Taxonomy" id="121088"/>
    <lineage>
        <taxon>Eukaryota</taxon>
        <taxon>Viridiplantae</taxon>
        <taxon>Chlorophyta</taxon>
        <taxon>core chlorophytes</taxon>
        <taxon>Ulvophyceae</taxon>
        <taxon>TCBD clade</taxon>
        <taxon>Bryopsidales</taxon>
        <taxon>Ostreobineae</taxon>
        <taxon>Ostreobiaceae</taxon>
        <taxon>Ostreobium</taxon>
    </lineage>
</organism>
<protein>
    <submittedName>
        <fullName evidence="1">Uncharacterized protein</fullName>
    </submittedName>
</protein>
<accession>A0A8S1IZY0</accession>
<gene>
    <name evidence="1" type="ORF">OSTQU699_LOCUS4688</name>
</gene>
<evidence type="ECO:0000313" key="1">
    <source>
        <dbReference type="EMBL" id="CAD7699329.1"/>
    </source>
</evidence>
<dbReference type="AlphaFoldDB" id="A0A8S1IZY0"/>
<evidence type="ECO:0000313" key="2">
    <source>
        <dbReference type="Proteomes" id="UP000708148"/>
    </source>
</evidence>
<sequence length="106" mass="11147">MYPMRIAIGKGILREMRNSKLGASVAAAHQGGWRCLSGWPVGDGRGAPEGVAGRGPGGMRIAYRGWVVLGLGCPSAPFSSWGEFRACAARRQRGQVWVGVVPRPGG</sequence>
<dbReference type="Proteomes" id="UP000708148">
    <property type="component" value="Unassembled WGS sequence"/>
</dbReference>